<feature type="compositionally biased region" description="Low complexity" evidence="1">
    <location>
        <begin position="192"/>
        <end position="201"/>
    </location>
</feature>
<keyword evidence="3" id="KW-1185">Reference proteome</keyword>
<evidence type="ECO:0000256" key="2">
    <source>
        <dbReference type="SAM" id="SignalP"/>
    </source>
</evidence>
<feature type="signal peptide" evidence="2">
    <location>
        <begin position="1"/>
        <end position="15"/>
    </location>
</feature>
<evidence type="ECO:0000313" key="4">
    <source>
        <dbReference type="RefSeq" id="XP_037884344.1"/>
    </source>
</evidence>
<feature type="region of interest" description="Disordered" evidence="1">
    <location>
        <begin position="172"/>
        <end position="244"/>
    </location>
</feature>
<sequence>MKLLYFVLMTLPLLAYPYPYPSSDDDKSLEDVNVDNDEAASAQDAHLQKRSGGSTDYLVHLKGGLLSSLGHASAAVASSSSGASSGGGYSYKPHGDGHHINSIEYDPWSLKKSVLNTILTAVKAITGGVTALKGQLIKSSGYALSASGHLAAASGDKITDVGKIIINSAASKVHPPPSGGGGGGQHPFAKISSLSGASSAGSSGGKPSGGHVVHTDTITSYEIPSGGHGNYGPPPKPQYLAPSGGGVGAGFSHGGHVAFEAPSSNYLPSSYGLNGQDDFNIYGRHKKLTDEEARKAAAQLQEILSLLPITKTELTASKTIDYHTGPGTNADSHSYALSTNHLGNLESLSHIESITAAYAPARHEAIYKSPSDIYHQMHKQKRTPEDIYIEKHPNEKYEYNSIKNEENFDNDYKYVNYHALPVTERTDVGKNGASSIPIKDLTTLIAALQAVKRDESVKPASVSYALETSVHKVPPAGPALSYATPVVKKTKYIFYPPAPSKPDYYTIYKSPSDRRASYKTHRQMPSSAQNARRKRMASKYKSYDYDSQDSLLFTRLLGDFY</sequence>
<accession>A0A8U0WFX0</accession>
<proteinExistence type="predicted"/>
<feature type="chain" id="PRO_5035934428" evidence="2">
    <location>
        <begin position="16"/>
        <end position="561"/>
    </location>
</feature>
<dbReference type="GeneID" id="119634335"/>
<dbReference type="RefSeq" id="XP_037884344.1">
    <property type="nucleotide sequence ID" value="XM_038028416.1"/>
</dbReference>
<evidence type="ECO:0000313" key="3">
    <source>
        <dbReference type="Proteomes" id="UP000092443"/>
    </source>
</evidence>
<keyword evidence="2" id="KW-0732">Signal</keyword>
<reference evidence="4" key="1">
    <citation type="submission" date="2025-08" db="UniProtKB">
        <authorList>
            <consortium name="RefSeq"/>
        </authorList>
    </citation>
    <scope>IDENTIFICATION</scope>
    <source>
        <tissue evidence="4">Whole body pupa</tissue>
    </source>
</reference>
<organism evidence="3 4">
    <name type="scientific">Glossina fuscipes</name>
    <dbReference type="NCBI Taxonomy" id="7396"/>
    <lineage>
        <taxon>Eukaryota</taxon>
        <taxon>Metazoa</taxon>
        <taxon>Ecdysozoa</taxon>
        <taxon>Arthropoda</taxon>
        <taxon>Hexapoda</taxon>
        <taxon>Insecta</taxon>
        <taxon>Pterygota</taxon>
        <taxon>Neoptera</taxon>
        <taxon>Endopterygota</taxon>
        <taxon>Diptera</taxon>
        <taxon>Brachycera</taxon>
        <taxon>Muscomorpha</taxon>
        <taxon>Hippoboscoidea</taxon>
        <taxon>Glossinidae</taxon>
        <taxon>Glossina</taxon>
    </lineage>
</organism>
<dbReference type="Proteomes" id="UP000092443">
    <property type="component" value="Unplaced"/>
</dbReference>
<name>A0A8U0WFX0_9MUSC</name>
<dbReference type="AlphaFoldDB" id="A0A8U0WFX0"/>
<dbReference type="KEGG" id="gfs:119634335"/>
<protein>
    <submittedName>
        <fullName evidence="4">Uncharacterized protein LOC119634335 isoform X1</fullName>
    </submittedName>
</protein>
<evidence type="ECO:0000256" key="1">
    <source>
        <dbReference type="SAM" id="MobiDB-lite"/>
    </source>
</evidence>
<gene>
    <name evidence="4" type="primary">LOC119634335</name>
</gene>